<evidence type="ECO:0000256" key="1">
    <source>
        <dbReference type="ARBA" id="ARBA00004651"/>
    </source>
</evidence>
<feature type="transmembrane region" description="Helical" evidence="9">
    <location>
        <begin position="124"/>
        <end position="145"/>
    </location>
</feature>
<feature type="transmembrane region" description="Helical" evidence="9">
    <location>
        <begin position="271"/>
        <end position="288"/>
    </location>
</feature>
<evidence type="ECO:0000256" key="5">
    <source>
        <dbReference type="ARBA" id="ARBA00022692"/>
    </source>
</evidence>
<feature type="transmembrane region" description="Helical" evidence="9">
    <location>
        <begin position="101"/>
        <end position="118"/>
    </location>
</feature>
<feature type="transmembrane region" description="Helical" evidence="9">
    <location>
        <begin position="240"/>
        <end position="259"/>
    </location>
</feature>
<accession>A0ABY4MWC3</accession>
<dbReference type="InterPro" id="IPR001851">
    <property type="entry name" value="ABC_transp_permease"/>
</dbReference>
<dbReference type="CDD" id="cd06579">
    <property type="entry name" value="TM_PBP1_transp_AraH_like"/>
    <property type="match status" value="1"/>
</dbReference>
<dbReference type="Pfam" id="PF02653">
    <property type="entry name" value="BPD_transp_2"/>
    <property type="match status" value="1"/>
</dbReference>
<dbReference type="EMBL" id="CP097160">
    <property type="protein sequence ID" value="UQN14735.1"/>
    <property type="molecule type" value="Genomic_DNA"/>
</dbReference>
<evidence type="ECO:0000256" key="2">
    <source>
        <dbReference type="ARBA" id="ARBA00022448"/>
    </source>
</evidence>
<evidence type="ECO:0000256" key="9">
    <source>
        <dbReference type="SAM" id="Phobius"/>
    </source>
</evidence>
<evidence type="ECO:0000256" key="4">
    <source>
        <dbReference type="ARBA" id="ARBA00022519"/>
    </source>
</evidence>
<feature type="transmembrane region" description="Helical" evidence="9">
    <location>
        <begin position="68"/>
        <end position="89"/>
    </location>
</feature>
<evidence type="ECO:0000256" key="6">
    <source>
        <dbReference type="ARBA" id="ARBA00022989"/>
    </source>
</evidence>
<feature type="transmembrane region" description="Helical" evidence="9">
    <location>
        <begin position="194"/>
        <end position="219"/>
    </location>
</feature>
<comment type="subcellular location">
    <subcellularLocation>
        <location evidence="1">Cell membrane</location>
        <topology evidence="1">Multi-pass membrane protein</topology>
    </subcellularLocation>
</comment>
<feature type="transmembrane region" description="Helical" evidence="9">
    <location>
        <begin position="295"/>
        <end position="314"/>
    </location>
</feature>
<keyword evidence="4" id="KW-0997">Cell inner membrane</keyword>
<feature type="transmembrane region" description="Helical" evidence="9">
    <location>
        <begin position="42"/>
        <end position="62"/>
    </location>
</feature>
<protein>
    <recommendedName>
        <fullName evidence="8">Autoinducer 2 import system permease protein LsrD</fullName>
    </recommendedName>
</protein>
<keyword evidence="3" id="KW-1003">Cell membrane</keyword>
<evidence type="ECO:0000256" key="3">
    <source>
        <dbReference type="ARBA" id="ARBA00022475"/>
    </source>
</evidence>
<sequence length="371" mass="38052">MTTTDTTREPTPAEAAVGAPARVIAPFGRPAWKRLLISREMAIVLLLAVVALVAMTAVRGFAQPITLTYLLMDIAPILLIALPMTLVMITGEIDLSVGSMVGLSSVVTGVLVQAGVGFGVAATIALLVGVLGGAVNGFLVTVVGLPSLAVTIGTMALFRGLAVGLLGTAAVTSFPAEWTALAQAKISGTPLPYIMLPFVILLAVFVVLLHFSTFGRGVYAIGLASDAARFSGVRVERTKFLLFVLAGVVSAFAGIFFTLRYGSARGDNATGLELQVIAAVVLGGVSVFGGRGKIYGVVAAALLIGTLSSALRLANVTSDVINIITGVLLVLSVVLASVIDWVQLRRARLAAAKAARVGTKTTPSPTTSSPN</sequence>
<evidence type="ECO:0000256" key="7">
    <source>
        <dbReference type="ARBA" id="ARBA00023136"/>
    </source>
</evidence>
<keyword evidence="6 9" id="KW-1133">Transmembrane helix</keyword>
<proteinExistence type="predicted"/>
<organism evidence="10">
    <name type="scientific">Gulosibacter sediminis</name>
    <dbReference type="NCBI Taxonomy" id="1729695"/>
    <lineage>
        <taxon>Bacteria</taxon>
        <taxon>Bacillati</taxon>
        <taxon>Actinomycetota</taxon>
        <taxon>Actinomycetes</taxon>
        <taxon>Micrococcales</taxon>
        <taxon>Microbacteriaceae</taxon>
        <taxon>Gulosibacter</taxon>
    </lineage>
</organism>
<keyword evidence="7 9" id="KW-0472">Membrane</keyword>
<dbReference type="PANTHER" id="PTHR32196">
    <property type="entry name" value="ABC TRANSPORTER PERMEASE PROTEIN YPHD-RELATED-RELATED"/>
    <property type="match status" value="1"/>
</dbReference>
<gene>
    <name evidence="10" type="ORF">M3M28_11935</name>
</gene>
<keyword evidence="5 9" id="KW-0812">Transmembrane</keyword>
<feature type="transmembrane region" description="Helical" evidence="9">
    <location>
        <begin position="320"/>
        <end position="339"/>
    </location>
</feature>
<reference evidence="10" key="1">
    <citation type="submission" date="2022-05" db="EMBL/GenBank/DDBJ databases">
        <title>Complete genome sequence of toluene-degrading Gulosibacter sediminis strain ACHW.36C.</title>
        <authorList>
            <person name="Wai A.C."/>
            <person name="Lai G.K."/>
            <person name="Griffin S.D."/>
            <person name="Leung F.C."/>
        </authorList>
    </citation>
    <scope>NUCLEOTIDE SEQUENCE [LARGE SCALE GENOMIC DNA]</scope>
    <source>
        <strain evidence="10">ACHW.36C</strain>
    </source>
</reference>
<evidence type="ECO:0000256" key="8">
    <source>
        <dbReference type="ARBA" id="ARBA00039381"/>
    </source>
</evidence>
<name>A0ABY4MWC3_9MICO</name>
<evidence type="ECO:0000313" key="10">
    <source>
        <dbReference type="EMBL" id="UQN14735.1"/>
    </source>
</evidence>
<feature type="transmembrane region" description="Helical" evidence="9">
    <location>
        <begin position="157"/>
        <end position="174"/>
    </location>
</feature>
<keyword evidence="2" id="KW-0813">Transport</keyword>
<dbReference type="PANTHER" id="PTHR32196:SF71">
    <property type="entry name" value="AUTOINDUCER 2 IMPORT SYSTEM PERMEASE PROTEIN LSRD"/>
    <property type="match status" value="1"/>
</dbReference>